<name>A0A486QH47_KLEPN</name>
<feature type="transmembrane region" description="Helical" evidence="1">
    <location>
        <begin position="15"/>
        <end position="34"/>
    </location>
</feature>
<dbReference type="AlphaFoldDB" id="A0A486QH47"/>
<gene>
    <name evidence="2" type="ORF">SAMEA4873555_01228</name>
</gene>
<sequence length="181" mass="20905">MSASPFDFYDLGSKIVVGIASGGSAAWFASKLALKKFYREKWWDKNYEAYLSLIDDLIYMRDSYAKLYSFEEDKHHGNAREEDEPQIDWDKMGLIGKRMERHLYTSALTISRSTSESIKEFSHKTKSIDKQVDDGCMHPFVAYDELSFAAAELLERVVNDARENLGLISFKERIESFQKSI</sequence>
<dbReference type="RefSeq" id="WP_020803728.1">
    <property type="nucleotide sequence ID" value="NZ_BIKV01000014.1"/>
</dbReference>
<reference evidence="2" key="1">
    <citation type="submission" date="2019-03" db="EMBL/GenBank/DDBJ databases">
        <authorList>
            <consortium name="Pathogen Informatics"/>
        </authorList>
    </citation>
    <scope>NUCLEOTIDE SEQUENCE</scope>
    <source>
        <strain evidence="2">5012STDY7626354</strain>
    </source>
</reference>
<evidence type="ECO:0000313" key="2">
    <source>
        <dbReference type="EMBL" id="VGL88287.1"/>
    </source>
</evidence>
<keyword evidence="1" id="KW-0812">Transmembrane</keyword>
<dbReference type="EMBL" id="CAAHCY010000001">
    <property type="protein sequence ID" value="VGL88287.1"/>
    <property type="molecule type" value="Genomic_DNA"/>
</dbReference>
<keyword evidence="1" id="KW-1133">Transmembrane helix</keyword>
<organism evidence="2">
    <name type="scientific">Klebsiella pneumoniae</name>
    <dbReference type="NCBI Taxonomy" id="573"/>
    <lineage>
        <taxon>Bacteria</taxon>
        <taxon>Pseudomonadati</taxon>
        <taxon>Pseudomonadota</taxon>
        <taxon>Gammaproteobacteria</taxon>
        <taxon>Enterobacterales</taxon>
        <taxon>Enterobacteriaceae</taxon>
        <taxon>Klebsiella/Raoultella group</taxon>
        <taxon>Klebsiella</taxon>
        <taxon>Klebsiella pneumoniae complex</taxon>
    </lineage>
</organism>
<accession>A0A486QH47</accession>
<keyword evidence="1" id="KW-0472">Membrane</keyword>
<protein>
    <submittedName>
        <fullName evidence="2">Uncharacterized protein</fullName>
    </submittedName>
</protein>
<proteinExistence type="predicted"/>
<evidence type="ECO:0000256" key="1">
    <source>
        <dbReference type="SAM" id="Phobius"/>
    </source>
</evidence>